<dbReference type="Proteomes" id="UP000198510">
    <property type="component" value="Unassembled WGS sequence"/>
</dbReference>
<evidence type="ECO:0000256" key="3">
    <source>
        <dbReference type="ARBA" id="ARBA00023082"/>
    </source>
</evidence>
<evidence type="ECO:0000256" key="4">
    <source>
        <dbReference type="ARBA" id="ARBA00023125"/>
    </source>
</evidence>
<dbReference type="STRING" id="1075417.SAMN05421823_102289"/>
<dbReference type="InterPro" id="IPR036388">
    <property type="entry name" value="WH-like_DNA-bd_sf"/>
</dbReference>
<dbReference type="OrthoDB" id="1099849at2"/>
<keyword evidence="8" id="KW-1185">Reference proteome</keyword>
<evidence type="ECO:0000313" key="8">
    <source>
        <dbReference type="Proteomes" id="UP000198510"/>
    </source>
</evidence>
<dbReference type="GO" id="GO:0006352">
    <property type="term" value="P:DNA-templated transcription initiation"/>
    <property type="evidence" value="ECO:0007669"/>
    <property type="project" value="InterPro"/>
</dbReference>
<dbReference type="SUPFAM" id="SSF88659">
    <property type="entry name" value="Sigma3 and sigma4 domains of RNA polymerase sigma factors"/>
    <property type="match status" value="1"/>
</dbReference>
<dbReference type="SUPFAM" id="SSF88946">
    <property type="entry name" value="Sigma2 domain of RNA polymerase sigma factors"/>
    <property type="match status" value="1"/>
</dbReference>
<sequence length="181" mass="21427">MKDREVLERIKSGDESALDYLYRKHYRMMVRLVTNNSGSEDEAKDIFQDALIVFWQKAHDPTFELTSKISTFLYSVCLNLWRKELDRKLRMSGEMREGADHAHEDLERRERIEIITRSIESLGETCRKVLTYHYFDRLSMQDIADRLGFANADTAKSKKYKCKKELDRIVKAQFKATDFLD</sequence>
<comment type="similarity">
    <text evidence="1">Belongs to the sigma-70 factor family. ECF subfamily.</text>
</comment>
<dbReference type="GO" id="GO:0016987">
    <property type="term" value="F:sigma factor activity"/>
    <property type="evidence" value="ECO:0007669"/>
    <property type="project" value="UniProtKB-KW"/>
</dbReference>
<dbReference type="GO" id="GO:0003677">
    <property type="term" value="F:DNA binding"/>
    <property type="evidence" value="ECO:0007669"/>
    <property type="project" value="UniProtKB-KW"/>
</dbReference>
<protein>
    <submittedName>
        <fullName evidence="7">RNA polymerase sigma factor, sigma-70 family</fullName>
    </submittedName>
</protein>
<name>A0A1G9AG17_9BACT</name>
<dbReference type="PANTHER" id="PTHR43133">
    <property type="entry name" value="RNA POLYMERASE ECF-TYPE SIGMA FACTO"/>
    <property type="match status" value="1"/>
</dbReference>
<reference evidence="7 8" key="1">
    <citation type="submission" date="2016-10" db="EMBL/GenBank/DDBJ databases">
        <authorList>
            <person name="de Groot N.N."/>
        </authorList>
    </citation>
    <scope>NUCLEOTIDE SEQUENCE [LARGE SCALE GENOMIC DNA]</scope>
    <source>
        <strain evidence="7 8">DSM 25186</strain>
    </source>
</reference>
<dbReference type="PANTHER" id="PTHR43133:SF8">
    <property type="entry name" value="RNA POLYMERASE SIGMA FACTOR HI_1459-RELATED"/>
    <property type="match status" value="1"/>
</dbReference>
<dbReference type="InterPro" id="IPR039425">
    <property type="entry name" value="RNA_pol_sigma-70-like"/>
</dbReference>
<dbReference type="Pfam" id="PF04542">
    <property type="entry name" value="Sigma70_r2"/>
    <property type="match status" value="1"/>
</dbReference>
<dbReference type="InterPro" id="IPR014284">
    <property type="entry name" value="RNA_pol_sigma-70_dom"/>
</dbReference>
<keyword evidence="5" id="KW-0804">Transcription</keyword>
<dbReference type="EMBL" id="FNFO01000002">
    <property type="protein sequence ID" value="SDK26287.1"/>
    <property type="molecule type" value="Genomic_DNA"/>
</dbReference>
<feature type="domain" description="RNA polymerase sigma-70 region 2" evidence="6">
    <location>
        <begin position="21"/>
        <end position="88"/>
    </location>
</feature>
<proteinExistence type="inferred from homology"/>
<keyword evidence="4" id="KW-0238">DNA-binding</keyword>
<organism evidence="7 8">
    <name type="scientific">Catalinimonas alkaloidigena</name>
    <dbReference type="NCBI Taxonomy" id="1075417"/>
    <lineage>
        <taxon>Bacteria</taxon>
        <taxon>Pseudomonadati</taxon>
        <taxon>Bacteroidota</taxon>
        <taxon>Cytophagia</taxon>
        <taxon>Cytophagales</taxon>
        <taxon>Catalimonadaceae</taxon>
        <taxon>Catalinimonas</taxon>
    </lineage>
</organism>
<dbReference type="AlphaFoldDB" id="A0A1G9AG17"/>
<dbReference type="InterPro" id="IPR013324">
    <property type="entry name" value="RNA_pol_sigma_r3/r4-like"/>
</dbReference>
<evidence type="ECO:0000256" key="2">
    <source>
        <dbReference type="ARBA" id="ARBA00023015"/>
    </source>
</evidence>
<evidence type="ECO:0000313" key="7">
    <source>
        <dbReference type="EMBL" id="SDK26287.1"/>
    </source>
</evidence>
<dbReference type="InterPro" id="IPR013325">
    <property type="entry name" value="RNA_pol_sigma_r2"/>
</dbReference>
<dbReference type="NCBIfam" id="TIGR02937">
    <property type="entry name" value="sigma70-ECF"/>
    <property type="match status" value="1"/>
</dbReference>
<dbReference type="InterPro" id="IPR007627">
    <property type="entry name" value="RNA_pol_sigma70_r2"/>
</dbReference>
<evidence type="ECO:0000256" key="1">
    <source>
        <dbReference type="ARBA" id="ARBA00010641"/>
    </source>
</evidence>
<keyword evidence="2" id="KW-0805">Transcription regulation</keyword>
<dbReference type="Gene3D" id="1.10.10.10">
    <property type="entry name" value="Winged helix-like DNA-binding domain superfamily/Winged helix DNA-binding domain"/>
    <property type="match status" value="1"/>
</dbReference>
<evidence type="ECO:0000256" key="5">
    <source>
        <dbReference type="ARBA" id="ARBA00023163"/>
    </source>
</evidence>
<dbReference type="RefSeq" id="WP_089679819.1">
    <property type="nucleotide sequence ID" value="NZ_FNFO01000002.1"/>
</dbReference>
<keyword evidence="3" id="KW-0731">Sigma factor</keyword>
<accession>A0A1G9AG17</accession>
<gene>
    <name evidence="7" type="ORF">SAMN05421823_102289</name>
</gene>
<evidence type="ECO:0000259" key="6">
    <source>
        <dbReference type="Pfam" id="PF04542"/>
    </source>
</evidence>
<dbReference type="Gene3D" id="1.10.1740.10">
    <property type="match status" value="1"/>
</dbReference>